<dbReference type="STRING" id="9402.L5KTK5"/>
<proteinExistence type="predicted"/>
<feature type="region of interest" description="Disordered" evidence="1">
    <location>
        <begin position="1"/>
        <end position="47"/>
    </location>
</feature>
<name>L5KTK5_PTEAL</name>
<evidence type="ECO:0000256" key="1">
    <source>
        <dbReference type="SAM" id="MobiDB-lite"/>
    </source>
</evidence>
<evidence type="ECO:0000313" key="2">
    <source>
        <dbReference type="EMBL" id="ELK14271.1"/>
    </source>
</evidence>
<protein>
    <submittedName>
        <fullName evidence="2">Dynein heavy chain 10, axonemal</fullName>
    </submittedName>
</protein>
<accession>L5KTK5</accession>
<gene>
    <name evidence="2" type="ORF">PAL_GLEAN10008785</name>
</gene>
<keyword evidence="3" id="KW-1185">Reference proteome</keyword>
<organism evidence="2 3">
    <name type="scientific">Pteropus alecto</name>
    <name type="common">Black flying fox</name>
    <dbReference type="NCBI Taxonomy" id="9402"/>
    <lineage>
        <taxon>Eukaryota</taxon>
        <taxon>Metazoa</taxon>
        <taxon>Chordata</taxon>
        <taxon>Craniata</taxon>
        <taxon>Vertebrata</taxon>
        <taxon>Euteleostomi</taxon>
        <taxon>Mammalia</taxon>
        <taxon>Eutheria</taxon>
        <taxon>Laurasiatheria</taxon>
        <taxon>Chiroptera</taxon>
        <taxon>Yinpterochiroptera</taxon>
        <taxon>Pteropodoidea</taxon>
        <taxon>Pteropodidae</taxon>
        <taxon>Pteropodinae</taxon>
        <taxon>Pteropus</taxon>
    </lineage>
</organism>
<dbReference type="EMBL" id="KB030576">
    <property type="protein sequence ID" value="ELK14271.1"/>
    <property type="molecule type" value="Genomic_DNA"/>
</dbReference>
<feature type="compositionally biased region" description="Polar residues" evidence="1">
    <location>
        <begin position="28"/>
        <end position="38"/>
    </location>
</feature>
<feature type="compositionally biased region" description="Acidic residues" evidence="1">
    <location>
        <begin position="1"/>
        <end position="14"/>
    </location>
</feature>
<feature type="compositionally biased region" description="Basic and acidic residues" evidence="1">
    <location>
        <begin position="15"/>
        <end position="26"/>
    </location>
</feature>
<sequence>MPAPSEEEEEEEETESQKVESVDKASAKNVQPKNNSAYQPLVGTEGEEVDKEGLENLPVKRIVKHTVYKTNLHVVCTPVPEEFLDQNVVFFLRNTKASDMKEAMEIMPETLEYGIINANMLHFLKDVLCQVNRGRGGALSMCKMEAIRFIHCTHRWPAALLSQAGSMCLCPHYRAFKARGGGSAWIMEQDIV</sequence>
<reference evidence="3" key="1">
    <citation type="journal article" date="2013" name="Science">
        <title>Comparative analysis of bat genomes provides insight into the evolution of flight and immunity.</title>
        <authorList>
            <person name="Zhang G."/>
            <person name="Cowled C."/>
            <person name="Shi Z."/>
            <person name="Huang Z."/>
            <person name="Bishop-Lilly K.A."/>
            <person name="Fang X."/>
            <person name="Wynne J.W."/>
            <person name="Xiong Z."/>
            <person name="Baker M.L."/>
            <person name="Zhao W."/>
            <person name="Tachedjian M."/>
            <person name="Zhu Y."/>
            <person name="Zhou P."/>
            <person name="Jiang X."/>
            <person name="Ng J."/>
            <person name="Yang L."/>
            <person name="Wu L."/>
            <person name="Xiao J."/>
            <person name="Feng Y."/>
            <person name="Chen Y."/>
            <person name="Sun X."/>
            <person name="Zhang Y."/>
            <person name="Marsh G.A."/>
            <person name="Crameri G."/>
            <person name="Broder C.C."/>
            <person name="Frey K.G."/>
            <person name="Wang L.F."/>
            <person name="Wang J."/>
        </authorList>
    </citation>
    <scope>NUCLEOTIDE SEQUENCE [LARGE SCALE GENOMIC DNA]</scope>
</reference>
<dbReference type="InParanoid" id="L5KTK5"/>
<dbReference type="AlphaFoldDB" id="L5KTK5"/>
<evidence type="ECO:0000313" key="3">
    <source>
        <dbReference type="Proteomes" id="UP000010552"/>
    </source>
</evidence>
<dbReference type="Proteomes" id="UP000010552">
    <property type="component" value="Unassembled WGS sequence"/>
</dbReference>